<dbReference type="RefSeq" id="WP_277626275.1">
    <property type="nucleotide sequence ID" value="NZ_BSUJ01000001.1"/>
</dbReference>
<dbReference type="Proteomes" id="UP001157109">
    <property type="component" value="Unassembled WGS sequence"/>
</dbReference>
<gene>
    <name evidence="1" type="ORF">GCM10025862_09410</name>
</gene>
<accession>A0ABQ6HLD7</accession>
<protein>
    <submittedName>
        <fullName evidence="1">Uncharacterized protein</fullName>
    </submittedName>
</protein>
<name>A0ABQ6HLD7_9MICO</name>
<comment type="caution">
    <text evidence="1">The sequence shown here is derived from an EMBL/GenBank/DDBJ whole genome shotgun (WGS) entry which is preliminary data.</text>
</comment>
<keyword evidence="2" id="KW-1185">Reference proteome</keyword>
<evidence type="ECO:0000313" key="1">
    <source>
        <dbReference type="EMBL" id="GMA18920.1"/>
    </source>
</evidence>
<proteinExistence type="predicted"/>
<sequence length="44" mass="4508">MTHVTFPASSEDMTLLGGWQVATVEGAMGPDDYSPATKAAATHG</sequence>
<evidence type="ECO:0000313" key="2">
    <source>
        <dbReference type="Proteomes" id="UP001157109"/>
    </source>
</evidence>
<organism evidence="1 2">
    <name type="scientific">Arsenicicoccus piscis</name>
    <dbReference type="NCBI Taxonomy" id="673954"/>
    <lineage>
        <taxon>Bacteria</taxon>
        <taxon>Bacillati</taxon>
        <taxon>Actinomycetota</taxon>
        <taxon>Actinomycetes</taxon>
        <taxon>Micrococcales</taxon>
        <taxon>Intrasporangiaceae</taxon>
        <taxon>Arsenicicoccus</taxon>
    </lineage>
</organism>
<dbReference type="EMBL" id="BSUJ01000001">
    <property type="protein sequence ID" value="GMA18920.1"/>
    <property type="molecule type" value="Genomic_DNA"/>
</dbReference>
<reference evidence="2" key="1">
    <citation type="journal article" date="2019" name="Int. J. Syst. Evol. Microbiol.">
        <title>The Global Catalogue of Microorganisms (GCM) 10K type strain sequencing project: providing services to taxonomists for standard genome sequencing and annotation.</title>
        <authorList>
            <consortium name="The Broad Institute Genomics Platform"/>
            <consortium name="The Broad Institute Genome Sequencing Center for Infectious Disease"/>
            <person name="Wu L."/>
            <person name="Ma J."/>
        </authorList>
    </citation>
    <scope>NUCLEOTIDE SEQUENCE [LARGE SCALE GENOMIC DNA]</scope>
    <source>
        <strain evidence="2">NBRC 105830</strain>
    </source>
</reference>